<name>A0AAE2SB56_9BACT</name>
<keyword evidence="1" id="KW-0732">Signal</keyword>
<dbReference type="InterPro" id="IPR024079">
    <property type="entry name" value="MetalloPept_cat_dom_sf"/>
</dbReference>
<evidence type="ECO:0008006" key="4">
    <source>
        <dbReference type="Google" id="ProtNLM"/>
    </source>
</evidence>
<dbReference type="GO" id="GO:0008237">
    <property type="term" value="F:metallopeptidase activity"/>
    <property type="evidence" value="ECO:0007669"/>
    <property type="project" value="InterPro"/>
</dbReference>
<dbReference type="Proteomes" id="UP000634206">
    <property type="component" value="Unassembled WGS sequence"/>
</dbReference>
<proteinExistence type="predicted"/>
<feature type="chain" id="PRO_5042191059" description="Metallopeptidase" evidence="1">
    <location>
        <begin position="24"/>
        <end position="244"/>
    </location>
</feature>
<reference evidence="2" key="1">
    <citation type="submission" date="2021-01" db="EMBL/GenBank/DDBJ databases">
        <title>Modified the classification status of verrucomicrobia.</title>
        <authorList>
            <person name="Feng X."/>
        </authorList>
    </citation>
    <scope>NUCLEOTIDE SEQUENCE</scope>
    <source>
        <strain evidence="2">5K15</strain>
    </source>
</reference>
<organism evidence="2 3">
    <name type="scientific">Oceaniferula flava</name>
    <dbReference type="NCBI Taxonomy" id="2800421"/>
    <lineage>
        <taxon>Bacteria</taxon>
        <taxon>Pseudomonadati</taxon>
        <taxon>Verrucomicrobiota</taxon>
        <taxon>Verrucomicrobiia</taxon>
        <taxon>Verrucomicrobiales</taxon>
        <taxon>Verrucomicrobiaceae</taxon>
        <taxon>Oceaniferula</taxon>
    </lineage>
</organism>
<dbReference type="RefSeq" id="WP_309489495.1">
    <property type="nucleotide sequence ID" value="NZ_JAENIG010000004.1"/>
</dbReference>
<dbReference type="AlphaFoldDB" id="A0AAE2SB56"/>
<feature type="signal peptide" evidence="1">
    <location>
        <begin position="1"/>
        <end position="23"/>
    </location>
</feature>
<evidence type="ECO:0000256" key="1">
    <source>
        <dbReference type="SAM" id="SignalP"/>
    </source>
</evidence>
<dbReference type="Gene3D" id="3.40.390.10">
    <property type="entry name" value="Collagenase (Catalytic Domain)"/>
    <property type="match status" value="1"/>
</dbReference>
<protein>
    <recommendedName>
        <fullName evidence="4">Metallopeptidase</fullName>
    </recommendedName>
</protein>
<dbReference type="EMBL" id="JAENIG010000004">
    <property type="protein sequence ID" value="MBK1854885.1"/>
    <property type="molecule type" value="Genomic_DNA"/>
</dbReference>
<sequence length="244" mass="27740">MNILSRITAISAICLGLASLAQAITSPAGKHAELKEQNIEGWTIRVDTQLLAPERKEKTERILAKLKMRLSEIKVVMPEPHLSGMQQVPIVLELAHSELSAMQYHPGADWLKKKGYDETLVHCVHVPVAEVMLKHRYIVDMPWVILHELSHAYHHQVIGFDEPRIIAAYKKFVASGHGKNCLVITGKRTDHYGLTNHKEFFAEMTEAYFGTNDFYPFNRAELMDAEPEIYQLMKTIWAAKPTKS</sequence>
<evidence type="ECO:0000313" key="3">
    <source>
        <dbReference type="Proteomes" id="UP000634206"/>
    </source>
</evidence>
<accession>A0AAE2SB56</accession>
<dbReference type="SUPFAM" id="SSF55486">
    <property type="entry name" value="Metalloproteases ('zincins'), catalytic domain"/>
    <property type="match status" value="1"/>
</dbReference>
<comment type="caution">
    <text evidence="2">The sequence shown here is derived from an EMBL/GenBank/DDBJ whole genome shotgun (WGS) entry which is preliminary data.</text>
</comment>
<evidence type="ECO:0000313" key="2">
    <source>
        <dbReference type="EMBL" id="MBK1854885.1"/>
    </source>
</evidence>
<gene>
    <name evidence="2" type="ORF">JIN83_07925</name>
</gene>
<keyword evidence="3" id="KW-1185">Reference proteome</keyword>